<evidence type="ECO:0000256" key="3">
    <source>
        <dbReference type="ARBA" id="ARBA00022679"/>
    </source>
</evidence>
<keyword evidence="6" id="KW-0414">Isoprene biosynthesis</keyword>
<evidence type="ECO:0000256" key="6">
    <source>
        <dbReference type="ARBA" id="ARBA00023229"/>
    </source>
</evidence>
<evidence type="ECO:0000313" key="8">
    <source>
        <dbReference type="Proteomes" id="UP000657918"/>
    </source>
</evidence>
<evidence type="ECO:0000256" key="2">
    <source>
        <dbReference type="ARBA" id="ARBA00006706"/>
    </source>
</evidence>
<name>A0A835JLU2_9ROSI</name>
<evidence type="ECO:0000256" key="4">
    <source>
        <dbReference type="ARBA" id="ARBA00022723"/>
    </source>
</evidence>
<keyword evidence="5" id="KW-0460">Magnesium</keyword>
<comment type="caution">
    <text evidence="7">The sequence shown here is derived from an EMBL/GenBank/DDBJ whole genome shotgun (WGS) entry which is preliminary data.</text>
</comment>
<gene>
    <name evidence="7" type="ORF">SADUNF_Sadunf11G0062400</name>
</gene>
<proteinExistence type="inferred from homology"/>
<dbReference type="GO" id="GO:0046872">
    <property type="term" value="F:metal ion binding"/>
    <property type="evidence" value="ECO:0007669"/>
    <property type="project" value="UniProtKB-KW"/>
</dbReference>
<dbReference type="OrthoDB" id="9927103at2759"/>
<dbReference type="InterPro" id="IPR000092">
    <property type="entry name" value="Polyprenyl_synt"/>
</dbReference>
<accession>A0A835JLU2</accession>
<dbReference type="InterPro" id="IPR008949">
    <property type="entry name" value="Isoprenoid_synthase_dom_sf"/>
</dbReference>
<dbReference type="Pfam" id="PF00348">
    <property type="entry name" value="polyprenyl_synt"/>
    <property type="match status" value="1"/>
</dbReference>
<dbReference type="AlphaFoldDB" id="A0A835JLU2"/>
<dbReference type="PANTHER" id="PTHR12001:SF69">
    <property type="entry name" value="ALL TRANS-POLYPRENYL-DIPHOSPHATE SYNTHASE PDSS1"/>
    <property type="match status" value="1"/>
</dbReference>
<dbReference type="PANTHER" id="PTHR12001">
    <property type="entry name" value="GERANYLGERANYL PYROPHOSPHATE SYNTHASE"/>
    <property type="match status" value="1"/>
</dbReference>
<organism evidence="7 8">
    <name type="scientific">Salix dunnii</name>
    <dbReference type="NCBI Taxonomy" id="1413687"/>
    <lineage>
        <taxon>Eukaryota</taxon>
        <taxon>Viridiplantae</taxon>
        <taxon>Streptophyta</taxon>
        <taxon>Embryophyta</taxon>
        <taxon>Tracheophyta</taxon>
        <taxon>Spermatophyta</taxon>
        <taxon>Magnoliopsida</taxon>
        <taxon>eudicotyledons</taxon>
        <taxon>Gunneridae</taxon>
        <taxon>Pentapetalae</taxon>
        <taxon>rosids</taxon>
        <taxon>fabids</taxon>
        <taxon>Malpighiales</taxon>
        <taxon>Salicaceae</taxon>
        <taxon>Saliceae</taxon>
        <taxon>Salix</taxon>
    </lineage>
</organism>
<reference evidence="7 8" key="1">
    <citation type="submission" date="2020-10" db="EMBL/GenBank/DDBJ databases">
        <title>Plant Genome Project.</title>
        <authorList>
            <person name="Zhang R.-G."/>
        </authorList>
    </citation>
    <scope>NUCLEOTIDE SEQUENCE [LARGE SCALE GENOMIC DNA]</scope>
    <source>
        <strain evidence="7">FAFU-HL-1</strain>
        <tissue evidence="7">Leaf</tissue>
    </source>
</reference>
<evidence type="ECO:0000256" key="5">
    <source>
        <dbReference type="ARBA" id="ARBA00022842"/>
    </source>
</evidence>
<dbReference type="EMBL" id="JADGMS010000011">
    <property type="protein sequence ID" value="KAF9672628.1"/>
    <property type="molecule type" value="Genomic_DNA"/>
</dbReference>
<comment type="cofactor">
    <cofactor evidence="1">
        <name>Mg(2+)</name>
        <dbReference type="ChEBI" id="CHEBI:18420"/>
    </cofactor>
</comment>
<dbReference type="Gene3D" id="1.10.600.10">
    <property type="entry name" value="Farnesyl Diphosphate Synthase"/>
    <property type="match status" value="1"/>
</dbReference>
<dbReference type="InterPro" id="IPR033749">
    <property type="entry name" value="Polyprenyl_synt_CS"/>
</dbReference>
<keyword evidence="8" id="KW-1185">Reference proteome</keyword>
<dbReference type="GO" id="GO:0010236">
    <property type="term" value="P:plastoquinone biosynthetic process"/>
    <property type="evidence" value="ECO:0007669"/>
    <property type="project" value="TreeGrafter"/>
</dbReference>
<dbReference type="GO" id="GO:0009507">
    <property type="term" value="C:chloroplast"/>
    <property type="evidence" value="ECO:0007669"/>
    <property type="project" value="TreeGrafter"/>
</dbReference>
<keyword evidence="3" id="KW-0808">Transferase</keyword>
<dbReference type="PROSITE" id="PS00444">
    <property type="entry name" value="POLYPRENYL_SYNTHASE_2"/>
    <property type="match status" value="1"/>
</dbReference>
<evidence type="ECO:0000313" key="7">
    <source>
        <dbReference type="EMBL" id="KAF9672628.1"/>
    </source>
</evidence>
<keyword evidence="4" id="KW-0479">Metal-binding</keyword>
<sequence length="203" mass="22942">MDDQQSYYKIASLFAASAKGAAIFNGVVNNVCMLMCEYVKNLGLPFQVVDDILDFTWSTELLGNFAGKQSPKLSEIIKFEFYESYPLYETTELVSNCGGFERAQELAKEKDDLAIQNLKCLPRGSYQSIQKDEPCPPCMWVSLATYNSLWHMQNIQHILAGQYFLISPAMWPANHIRIGDLYHSNNQPIYSERTAKVEAAAVC</sequence>
<evidence type="ECO:0000256" key="1">
    <source>
        <dbReference type="ARBA" id="ARBA00001946"/>
    </source>
</evidence>
<dbReference type="Proteomes" id="UP000657918">
    <property type="component" value="Chromosome 11"/>
</dbReference>
<comment type="similarity">
    <text evidence="2">Belongs to the FPP/GGPP synthase family.</text>
</comment>
<dbReference type="GO" id="GO:0008299">
    <property type="term" value="P:isoprenoid biosynthetic process"/>
    <property type="evidence" value="ECO:0007669"/>
    <property type="project" value="UniProtKB-KW"/>
</dbReference>
<dbReference type="GO" id="GO:0004659">
    <property type="term" value="F:prenyltransferase activity"/>
    <property type="evidence" value="ECO:0007669"/>
    <property type="project" value="InterPro"/>
</dbReference>
<protein>
    <submittedName>
        <fullName evidence="7">Uncharacterized protein</fullName>
    </submittedName>
</protein>
<dbReference type="SUPFAM" id="SSF48576">
    <property type="entry name" value="Terpenoid synthases"/>
    <property type="match status" value="1"/>
</dbReference>